<comment type="caution">
    <text evidence="2">The sequence shown here is derived from an EMBL/GenBank/DDBJ whole genome shotgun (WGS) entry which is preliminary data.</text>
</comment>
<organism evidence="2 3">
    <name type="scientific">Natronobacillus azotifigens</name>
    <dbReference type="NCBI Taxonomy" id="472978"/>
    <lineage>
        <taxon>Bacteria</taxon>
        <taxon>Bacillati</taxon>
        <taxon>Bacillota</taxon>
        <taxon>Bacilli</taxon>
        <taxon>Bacillales</taxon>
        <taxon>Bacillaceae</taxon>
        <taxon>Natronobacillus</taxon>
    </lineage>
</organism>
<keyword evidence="1" id="KW-0812">Transmembrane</keyword>
<dbReference type="AlphaFoldDB" id="A0A9J6RGJ4"/>
<proteinExistence type="predicted"/>
<keyword evidence="1" id="KW-0472">Membrane</keyword>
<gene>
    <name evidence="2" type="ORF">OWO01_15250</name>
</gene>
<keyword evidence="3" id="KW-1185">Reference proteome</keyword>
<evidence type="ECO:0000256" key="1">
    <source>
        <dbReference type="SAM" id="Phobius"/>
    </source>
</evidence>
<feature type="transmembrane region" description="Helical" evidence="1">
    <location>
        <begin position="12"/>
        <end position="34"/>
    </location>
</feature>
<evidence type="ECO:0000313" key="2">
    <source>
        <dbReference type="EMBL" id="MCZ0704566.1"/>
    </source>
</evidence>
<sequence length="256" mass="29792">MIPTKKSLKIRNVIIFTLSGVCMNLITGVCFFLLGMSIESLSHLKIFSYFLGIFSLLSVLINVYPCLTNGEPNDGLTVCNIIKSKSYACKFQEYQSIMLQLDKGCRVKDLALPIQCSKIIDHLDIYFFLLAYYREVEKKGVGEGSIIIKEIENALILHPELKNEKYVYEIIVFHLINKKQGLVDKYGDFFTLLEEDYHDRNPMTLRVKAYFSWYIQENKEKTLEYIEKALSLNTELFYLGERKIEQSFINDLKNRI</sequence>
<name>A0A9J6RGJ4_9BACI</name>
<protein>
    <submittedName>
        <fullName evidence="2">Uncharacterized protein</fullName>
    </submittedName>
</protein>
<keyword evidence="1" id="KW-1133">Transmembrane helix</keyword>
<dbReference type="Proteomes" id="UP001084197">
    <property type="component" value="Unassembled WGS sequence"/>
</dbReference>
<reference evidence="2" key="1">
    <citation type="submission" date="2022-11" db="EMBL/GenBank/DDBJ databases">
        <title>WGS of Natronobacillus azotifigens 24KS-1, an anaerobic diazotrophic haloalkaliphile from soda-rich habitats.</title>
        <authorList>
            <person name="Sorokin D.Y."/>
            <person name="Merkel A.Y."/>
        </authorList>
    </citation>
    <scope>NUCLEOTIDE SEQUENCE</scope>
    <source>
        <strain evidence="2">24KS-1</strain>
    </source>
</reference>
<accession>A0A9J6RGJ4</accession>
<dbReference type="EMBL" id="JAPRAT010000043">
    <property type="protein sequence ID" value="MCZ0704566.1"/>
    <property type="molecule type" value="Genomic_DNA"/>
</dbReference>
<evidence type="ECO:0000313" key="3">
    <source>
        <dbReference type="Proteomes" id="UP001084197"/>
    </source>
</evidence>
<feature type="transmembrane region" description="Helical" evidence="1">
    <location>
        <begin position="46"/>
        <end position="67"/>
    </location>
</feature>